<feature type="transmembrane region" description="Helical" evidence="8">
    <location>
        <begin position="298"/>
        <end position="320"/>
    </location>
</feature>
<comment type="subcellular location">
    <subcellularLocation>
        <location evidence="1">Membrane</location>
        <topology evidence="1">Multi-pass membrane protein</topology>
    </subcellularLocation>
</comment>
<feature type="transmembrane region" description="Helical" evidence="8">
    <location>
        <begin position="332"/>
        <end position="349"/>
    </location>
</feature>
<dbReference type="KEGG" id="saqi:AXG55_04830"/>
<evidence type="ECO:0000313" key="11">
    <source>
        <dbReference type="EMBL" id="APJ03262.1"/>
    </source>
</evidence>
<evidence type="ECO:0000259" key="10">
    <source>
        <dbReference type="Pfam" id="PF04138"/>
    </source>
</evidence>
<dbReference type="SUPFAM" id="SSF53448">
    <property type="entry name" value="Nucleotide-diphospho-sugar transferases"/>
    <property type="match status" value="1"/>
</dbReference>
<dbReference type="Pfam" id="PF00535">
    <property type="entry name" value="Glycos_transf_2"/>
    <property type="match status" value="1"/>
</dbReference>
<dbReference type="InterPro" id="IPR001173">
    <property type="entry name" value="Glyco_trans_2-like"/>
</dbReference>
<evidence type="ECO:0008006" key="13">
    <source>
        <dbReference type="Google" id="ProtNLM"/>
    </source>
</evidence>
<dbReference type="GO" id="GO:0004582">
    <property type="term" value="F:dolichyl-phosphate beta-D-mannosyltransferase activity"/>
    <property type="evidence" value="ECO:0007669"/>
    <property type="project" value="InterPro"/>
</dbReference>
<dbReference type="GO" id="GO:0035269">
    <property type="term" value="P:protein O-linked glycosylation via mannose"/>
    <property type="evidence" value="ECO:0007669"/>
    <property type="project" value="TreeGrafter"/>
</dbReference>
<dbReference type="Gene3D" id="3.90.550.10">
    <property type="entry name" value="Spore Coat Polysaccharide Biosynthesis Protein SpsA, Chain A"/>
    <property type="match status" value="1"/>
</dbReference>
<dbReference type="InterPro" id="IPR029044">
    <property type="entry name" value="Nucleotide-diphossugar_trans"/>
</dbReference>
<dbReference type="AlphaFoldDB" id="A0A1L4CZ86"/>
<dbReference type="OrthoDB" id="5290776at2"/>
<keyword evidence="6 8" id="KW-1133">Transmembrane helix</keyword>
<feature type="domain" description="GtrA/DPMS transmembrane" evidence="10">
    <location>
        <begin position="237"/>
        <end position="355"/>
    </location>
</feature>
<evidence type="ECO:0000256" key="5">
    <source>
        <dbReference type="ARBA" id="ARBA00022692"/>
    </source>
</evidence>
<keyword evidence="3" id="KW-0328">Glycosyltransferase</keyword>
<sequence>MQLSLVIPTYNECQNIPILIERIAKVLEGVEKEVIVVDDNSPDRTWEVARTLSARYPWLRVIRRMTDKGLSSAVLAGFEIAEGEILAVMDADLQHDEQALISFIREMESGADIVVGSRKVKGGGIVDWSPIRKFISGVATLLTKIALPQSVSDPMSGFFAVKKHVYVSNKNQINPRGFKILLEFLARAKHCKIEEVGYVFKGRVHGESKISSSVVFDLIIALYELSIGKVFPTQFIKYGIIGISGLFVATFVIYLCRMFTHLSEAYSIAISIEISILTNFFLNNFWTFRPKRLLGIWNILRGIITFHAICLGGALINQAIALKLLTFGVDVYIANAFGYFIAAIWNYIINVNITWKGRPEHG</sequence>
<evidence type="ECO:0000256" key="2">
    <source>
        <dbReference type="ARBA" id="ARBA00006739"/>
    </source>
</evidence>
<organism evidence="11 12">
    <name type="scientific">Silvanigrella aquatica</name>
    <dbReference type="NCBI Taxonomy" id="1915309"/>
    <lineage>
        <taxon>Bacteria</taxon>
        <taxon>Pseudomonadati</taxon>
        <taxon>Bdellovibrionota</taxon>
        <taxon>Oligoflexia</taxon>
        <taxon>Silvanigrellales</taxon>
        <taxon>Silvanigrellaceae</taxon>
        <taxon>Silvanigrella</taxon>
    </lineage>
</organism>
<dbReference type="CDD" id="cd06442">
    <property type="entry name" value="DPM1_like"/>
    <property type="match status" value="1"/>
</dbReference>
<feature type="transmembrane region" description="Helical" evidence="8">
    <location>
        <begin position="235"/>
        <end position="254"/>
    </location>
</feature>
<proteinExistence type="inferred from homology"/>
<gene>
    <name evidence="11" type="ORF">AXG55_04830</name>
</gene>
<evidence type="ECO:0000256" key="4">
    <source>
        <dbReference type="ARBA" id="ARBA00022679"/>
    </source>
</evidence>
<evidence type="ECO:0000256" key="1">
    <source>
        <dbReference type="ARBA" id="ARBA00004141"/>
    </source>
</evidence>
<dbReference type="EMBL" id="CP017834">
    <property type="protein sequence ID" value="APJ03262.1"/>
    <property type="molecule type" value="Genomic_DNA"/>
</dbReference>
<dbReference type="PANTHER" id="PTHR43398">
    <property type="entry name" value="DOLICHOL-PHOSPHATE MANNOSYLTRANSFERASE SUBUNIT 1"/>
    <property type="match status" value="1"/>
</dbReference>
<reference evidence="11 12" key="1">
    <citation type="submission" date="2016-10" db="EMBL/GenBank/DDBJ databases">
        <title>Silvanigrella aquatica sp. nov., isolated from a freshwater lake located in the Black Forest, Germany, description of Silvanigrellaceae fam. nov., Silvanigrellales ord. nov., reclassification of the order Bdellovibrionales in the class Oligoflexia, reclassification of the families Bacteriovoracaceae and Halobacteriovoraceae in the new order Bacteriovoracales ord. nov., and reclassification of the family Pseudobacteriovoracaceae in the order Oligoflexiales.</title>
        <authorList>
            <person name="Hahn M.W."/>
            <person name="Schmidt J."/>
            <person name="Koll U."/>
            <person name="Rohde M."/>
            <person name="Verbag S."/>
            <person name="Pitt A."/>
            <person name="Nakai R."/>
            <person name="Naganuma T."/>
            <person name="Lang E."/>
        </authorList>
    </citation>
    <scope>NUCLEOTIDE SEQUENCE [LARGE SCALE GENOMIC DNA]</scope>
    <source>
        <strain evidence="11 12">MWH-Nonnen-W8red</strain>
    </source>
</reference>
<keyword evidence="4" id="KW-0808">Transferase</keyword>
<evidence type="ECO:0000256" key="8">
    <source>
        <dbReference type="SAM" id="Phobius"/>
    </source>
</evidence>
<keyword evidence="7 8" id="KW-0472">Membrane</keyword>
<protein>
    <recommendedName>
        <fullName evidence="13">Glycosyltransferase family 2 protein</fullName>
    </recommendedName>
</protein>
<dbReference type="InterPro" id="IPR007267">
    <property type="entry name" value="GtrA_DPMS_TM"/>
</dbReference>
<keyword evidence="5 8" id="KW-0812">Transmembrane</keyword>
<dbReference type="Proteomes" id="UP000184731">
    <property type="component" value="Chromosome"/>
</dbReference>
<dbReference type="GO" id="GO:0006488">
    <property type="term" value="P:dolichol-linked oligosaccharide biosynthetic process"/>
    <property type="evidence" value="ECO:0007669"/>
    <property type="project" value="TreeGrafter"/>
</dbReference>
<evidence type="ECO:0000256" key="6">
    <source>
        <dbReference type="ARBA" id="ARBA00022989"/>
    </source>
</evidence>
<dbReference type="GO" id="GO:0016020">
    <property type="term" value="C:membrane"/>
    <property type="evidence" value="ECO:0007669"/>
    <property type="project" value="UniProtKB-SubCell"/>
</dbReference>
<comment type="similarity">
    <text evidence="2">Belongs to the glycosyltransferase 2 family.</text>
</comment>
<feature type="domain" description="Glycosyltransferase 2-like" evidence="9">
    <location>
        <begin position="4"/>
        <end position="165"/>
    </location>
</feature>
<dbReference type="GO" id="GO:0000271">
    <property type="term" value="P:polysaccharide biosynthetic process"/>
    <property type="evidence" value="ECO:0007669"/>
    <property type="project" value="InterPro"/>
</dbReference>
<dbReference type="PANTHER" id="PTHR43398:SF1">
    <property type="entry name" value="DOLICHOL-PHOSPHATE MANNOSYLTRANSFERASE SUBUNIT 1"/>
    <property type="match status" value="1"/>
</dbReference>
<evidence type="ECO:0000259" key="9">
    <source>
        <dbReference type="Pfam" id="PF00535"/>
    </source>
</evidence>
<evidence type="ECO:0000313" key="12">
    <source>
        <dbReference type="Proteomes" id="UP000184731"/>
    </source>
</evidence>
<keyword evidence="12" id="KW-1185">Reference proteome</keyword>
<feature type="transmembrane region" description="Helical" evidence="8">
    <location>
        <begin position="266"/>
        <end position="286"/>
    </location>
</feature>
<dbReference type="InterPro" id="IPR039528">
    <property type="entry name" value="DPM1-like"/>
</dbReference>
<evidence type="ECO:0000256" key="3">
    <source>
        <dbReference type="ARBA" id="ARBA00022676"/>
    </source>
</evidence>
<accession>A0A1L4CZ86</accession>
<dbReference type="RefSeq" id="WP_148696991.1">
    <property type="nucleotide sequence ID" value="NZ_CP017834.1"/>
</dbReference>
<dbReference type="GO" id="GO:0006506">
    <property type="term" value="P:GPI anchor biosynthetic process"/>
    <property type="evidence" value="ECO:0007669"/>
    <property type="project" value="TreeGrafter"/>
</dbReference>
<name>A0A1L4CZ86_9BACT</name>
<dbReference type="Pfam" id="PF04138">
    <property type="entry name" value="GtrA_DPMS_TM"/>
    <property type="match status" value="1"/>
</dbReference>
<dbReference type="STRING" id="1915309.AXG55_04830"/>
<evidence type="ECO:0000256" key="7">
    <source>
        <dbReference type="ARBA" id="ARBA00023136"/>
    </source>
</evidence>